<comment type="caution">
    <text evidence="2">The sequence shown here is derived from an EMBL/GenBank/DDBJ whole genome shotgun (WGS) entry which is preliminary data.</text>
</comment>
<accession>A0AAV7FLY0</accession>
<keyword evidence="3" id="KW-1185">Reference proteome</keyword>
<sequence length="97" mass="11843">MDSSYIKYKDNITPHPQQNIVRVNLWKRESKEKRGGLFCHDLYPREIKLINRFTTHFSMDGCRNQIKNFNERDGIIYNYTQLKNKYDQLKKRFPPIF</sequence>
<name>A0AAV7FLY0_DENCH</name>
<evidence type="ECO:0000259" key="1">
    <source>
        <dbReference type="Pfam" id="PF12776"/>
    </source>
</evidence>
<evidence type="ECO:0000313" key="3">
    <source>
        <dbReference type="Proteomes" id="UP000775213"/>
    </source>
</evidence>
<gene>
    <name evidence="2" type="ORF">IEQ34_021231</name>
</gene>
<organism evidence="2 3">
    <name type="scientific">Dendrobium chrysotoxum</name>
    <name type="common">Orchid</name>
    <dbReference type="NCBI Taxonomy" id="161865"/>
    <lineage>
        <taxon>Eukaryota</taxon>
        <taxon>Viridiplantae</taxon>
        <taxon>Streptophyta</taxon>
        <taxon>Embryophyta</taxon>
        <taxon>Tracheophyta</taxon>
        <taxon>Spermatophyta</taxon>
        <taxon>Magnoliopsida</taxon>
        <taxon>Liliopsida</taxon>
        <taxon>Asparagales</taxon>
        <taxon>Orchidaceae</taxon>
        <taxon>Epidendroideae</taxon>
        <taxon>Malaxideae</taxon>
        <taxon>Dendrobiinae</taxon>
        <taxon>Dendrobium</taxon>
    </lineage>
</organism>
<dbReference type="AlphaFoldDB" id="A0AAV7FLY0"/>
<dbReference type="EMBL" id="JAGFBR010000018">
    <property type="protein sequence ID" value="KAH0450539.1"/>
    <property type="molecule type" value="Genomic_DNA"/>
</dbReference>
<dbReference type="Proteomes" id="UP000775213">
    <property type="component" value="Unassembled WGS sequence"/>
</dbReference>
<feature type="domain" description="Myb/SANT-like" evidence="1">
    <location>
        <begin position="41"/>
        <end position="93"/>
    </location>
</feature>
<evidence type="ECO:0000313" key="2">
    <source>
        <dbReference type="EMBL" id="KAH0450539.1"/>
    </source>
</evidence>
<dbReference type="InterPro" id="IPR024752">
    <property type="entry name" value="Myb/SANT-like_dom"/>
</dbReference>
<proteinExistence type="predicted"/>
<dbReference type="Pfam" id="PF12776">
    <property type="entry name" value="Myb_DNA-bind_3"/>
    <property type="match status" value="1"/>
</dbReference>
<reference evidence="2 3" key="1">
    <citation type="journal article" date="2021" name="Hortic Res">
        <title>Chromosome-scale assembly of the Dendrobium chrysotoxum genome enhances the understanding of orchid evolution.</title>
        <authorList>
            <person name="Zhang Y."/>
            <person name="Zhang G.Q."/>
            <person name="Zhang D."/>
            <person name="Liu X.D."/>
            <person name="Xu X.Y."/>
            <person name="Sun W.H."/>
            <person name="Yu X."/>
            <person name="Zhu X."/>
            <person name="Wang Z.W."/>
            <person name="Zhao X."/>
            <person name="Zhong W.Y."/>
            <person name="Chen H."/>
            <person name="Yin W.L."/>
            <person name="Huang T."/>
            <person name="Niu S.C."/>
            <person name="Liu Z.J."/>
        </authorList>
    </citation>
    <scope>NUCLEOTIDE SEQUENCE [LARGE SCALE GENOMIC DNA]</scope>
    <source>
        <strain evidence="2">Lindl</strain>
    </source>
</reference>
<protein>
    <recommendedName>
        <fullName evidence="1">Myb/SANT-like domain-containing protein</fullName>
    </recommendedName>
</protein>